<keyword evidence="2 4" id="KW-0808">Transferase</keyword>
<name>A0A419V835_9BACL</name>
<dbReference type="Pfam" id="PF00370">
    <property type="entry name" value="FGGY_N"/>
    <property type="match status" value="1"/>
</dbReference>
<organism evidence="7 8">
    <name type="scientific">Sinobaca qinghaiensis</name>
    <dbReference type="NCBI Taxonomy" id="342944"/>
    <lineage>
        <taxon>Bacteria</taxon>
        <taxon>Bacillati</taxon>
        <taxon>Bacillota</taxon>
        <taxon>Bacilli</taxon>
        <taxon>Bacillales</taxon>
        <taxon>Sporolactobacillaceae</taxon>
        <taxon>Sinobaca</taxon>
    </lineage>
</organism>
<feature type="domain" description="Carbohydrate kinase FGGY N-terminal" evidence="5">
    <location>
        <begin position="4"/>
        <end position="246"/>
    </location>
</feature>
<dbReference type="PANTHER" id="PTHR43095:SF2">
    <property type="entry name" value="GLUCONOKINASE"/>
    <property type="match status" value="1"/>
</dbReference>
<dbReference type="GO" id="GO:0016773">
    <property type="term" value="F:phosphotransferase activity, alcohol group as acceptor"/>
    <property type="evidence" value="ECO:0007669"/>
    <property type="project" value="InterPro"/>
</dbReference>
<dbReference type="Pfam" id="PF02782">
    <property type="entry name" value="FGGY_C"/>
    <property type="match status" value="1"/>
</dbReference>
<dbReference type="AlphaFoldDB" id="A0A419V835"/>
<dbReference type="EMBL" id="RAPK01000006">
    <property type="protein sequence ID" value="RKD76113.1"/>
    <property type="molecule type" value="Genomic_DNA"/>
</dbReference>
<comment type="caution">
    <text evidence="7">The sequence shown here is derived from an EMBL/GenBank/DDBJ whole genome shotgun (WGS) entry which is preliminary data.</text>
</comment>
<dbReference type="CDD" id="cd07770">
    <property type="entry name" value="ASKHA_NBD_FGGY_GntK"/>
    <property type="match status" value="1"/>
</dbReference>
<dbReference type="PANTHER" id="PTHR43095">
    <property type="entry name" value="SUGAR KINASE"/>
    <property type="match status" value="1"/>
</dbReference>
<dbReference type="InterPro" id="IPR000577">
    <property type="entry name" value="Carb_kinase_FGGY"/>
</dbReference>
<evidence type="ECO:0000259" key="5">
    <source>
        <dbReference type="Pfam" id="PF00370"/>
    </source>
</evidence>
<dbReference type="GO" id="GO:0016301">
    <property type="term" value="F:kinase activity"/>
    <property type="evidence" value="ECO:0007669"/>
    <property type="project" value="UniProtKB-KW"/>
</dbReference>
<evidence type="ECO:0000256" key="3">
    <source>
        <dbReference type="ARBA" id="ARBA00022777"/>
    </source>
</evidence>
<evidence type="ECO:0000313" key="7">
    <source>
        <dbReference type="EMBL" id="RKD76113.1"/>
    </source>
</evidence>
<dbReference type="InterPro" id="IPR050406">
    <property type="entry name" value="FGGY_Carb_Kinase"/>
</dbReference>
<accession>A0A419V835</accession>
<dbReference type="Gene3D" id="3.30.420.40">
    <property type="match status" value="2"/>
</dbReference>
<reference evidence="7 8" key="1">
    <citation type="submission" date="2018-09" db="EMBL/GenBank/DDBJ databases">
        <title>Genomic Encyclopedia of Archaeal and Bacterial Type Strains, Phase II (KMG-II): from individual species to whole genera.</title>
        <authorList>
            <person name="Goeker M."/>
        </authorList>
    </citation>
    <scope>NUCLEOTIDE SEQUENCE [LARGE SCALE GENOMIC DNA]</scope>
    <source>
        <strain evidence="7 8">DSM 17008</strain>
    </source>
</reference>
<keyword evidence="8" id="KW-1185">Reference proteome</keyword>
<feature type="domain" description="Carbohydrate kinase FGGY C-terminal" evidence="6">
    <location>
        <begin position="256"/>
        <end position="448"/>
    </location>
</feature>
<dbReference type="PROSITE" id="PS00445">
    <property type="entry name" value="FGGY_KINASES_2"/>
    <property type="match status" value="1"/>
</dbReference>
<evidence type="ECO:0000256" key="4">
    <source>
        <dbReference type="RuleBase" id="RU003733"/>
    </source>
</evidence>
<dbReference type="InterPro" id="IPR018484">
    <property type="entry name" value="FGGY_N"/>
</dbReference>
<protein>
    <submittedName>
        <fullName evidence="7">Gluconate kinase (FGGY family)</fullName>
    </submittedName>
</protein>
<comment type="similarity">
    <text evidence="1 4">Belongs to the FGGY kinase family.</text>
</comment>
<dbReference type="InterPro" id="IPR043129">
    <property type="entry name" value="ATPase_NBD"/>
</dbReference>
<dbReference type="InterPro" id="IPR018485">
    <property type="entry name" value="FGGY_C"/>
</dbReference>
<dbReference type="Proteomes" id="UP000285120">
    <property type="component" value="Unassembled WGS sequence"/>
</dbReference>
<evidence type="ECO:0000313" key="8">
    <source>
        <dbReference type="Proteomes" id="UP000285120"/>
    </source>
</evidence>
<dbReference type="GO" id="GO:0005975">
    <property type="term" value="P:carbohydrate metabolic process"/>
    <property type="evidence" value="ECO:0007669"/>
    <property type="project" value="InterPro"/>
</dbReference>
<dbReference type="PIRSF" id="PIRSF000538">
    <property type="entry name" value="GlpK"/>
    <property type="match status" value="1"/>
</dbReference>
<evidence type="ECO:0000256" key="2">
    <source>
        <dbReference type="ARBA" id="ARBA00022679"/>
    </source>
</evidence>
<proteinExistence type="inferred from homology"/>
<evidence type="ECO:0000259" key="6">
    <source>
        <dbReference type="Pfam" id="PF02782"/>
    </source>
</evidence>
<keyword evidence="3 4" id="KW-0418">Kinase</keyword>
<dbReference type="InterPro" id="IPR018483">
    <property type="entry name" value="Carb_kinase_FGGY_CS"/>
</dbReference>
<gene>
    <name evidence="7" type="ORF">ATL39_0325</name>
</gene>
<dbReference type="SUPFAM" id="SSF53067">
    <property type="entry name" value="Actin-like ATPase domain"/>
    <property type="match status" value="2"/>
</dbReference>
<evidence type="ECO:0000256" key="1">
    <source>
        <dbReference type="ARBA" id="ARBA00009156"/>
    </source>
</evidence>
<sequence>MKAIIGIDIGTTSTKTLAYGTDGRIFSEIEKEYPLYSSIPSEKEQNPEEVYSAVIETIRDTVKVLQEQGVEAAGAGFSSAMHNIMAVDENGKPLTRLITWADQRSVKETEALKEGNGHDIFLRTGTPIHPMSPLTKLMWYRKNEPALFKQAAKWISIKEFVFYRLFGTYAVDYSIASATGLFHLENLDWDGEALRTAGITKEQLSVPTKTNSIFTGLKEELQQELGLSGETPFVIGASDGVLANVGSGALAPGVVACSIGTSGAVRTVVDKPYVDPKQRIFCYALSEGRWVIGGPINNGGIALRWARDKLFPDLKKLAEQEGKNPYDVLNEIIDSVAPASDGLIFLPYLIGERAPFWNSDTKGMFFGLTLHHGREHMLRSVMEGVMMQMYSVVIALMEAGVEPVQFRAGGGFARSQTWKQMMADMFETEIVIPESHQGSCYGAAWMAMDALGMVDSLDSIEQTISIDEKQYPVNENVTAYRDIKPIFLRMARDLQDEFKAISDVQRSHAEGKRRLSADNEEEIL</sequence>